<dbReference type="Gene3D" id="2.40.160.120">
    <property type="match status" value="1"/>
</dbReference>
<dbReference type="InterPro" id="IPR037239">
    <property type="entry name" value="OSBP_sf"/>
</dbReference>
<evidence type="ECO:0000313" key="11">
    <source>
        <dbReference type="Proteomes" id="UP000265140"/>
    </source>
</evidence>
<evidence type="ECO:0000256" key="2">
    <source>
        <dbReference type="ARBA" id="ARBA00022448"/>
    </source>
</evidence>
<evidence type="ECO:0000256" key="3">
    <source>
        <dbReference type="ARBA" id="ARBA00023055"/>
    </source>
</evidence>
<dbReference type="InterPro" id="IPR036770">
    <property type="entry name" value="Ankyrin_rpt-contain_sf"/>
</dbReference>
<keyword evidence="8" id="KW-0175">Coiled coil</keyword>
<dbReference type="FunFam" id="1.25.40.20:FF:000094">
    <property type="entry name" value="Oxysterol-binding protein"/>
    <property type="match status" value="1"/>
</dbReference>
<dbReference type="Gene3D" id="2.30.29.30">
    <property type="entry name" value="Pleckstrin-homology domain (PH domain)/Phosphotyrosine-binding domain (PTB)"/>
    <property type="match status" value="1"/>
</dbReference>
<dbReference type="GO" id="GO:0005829">
    <property type="term" value="C:cytosol"/>
    <property type="evidence" value="ECO:0007669"/>
    <property type="project" value="TreeGrafter"/>
</dbReference>
<dbReference type="PANTHER" id="PTHR10972:SF53">
    <property type="entry name" value="OXYSTEROL-BINDING PROTEIN-RELATED PROTEIN 1"/>
    <property type="match status" value="1"/>
</dbReference>
<feature type="repeat" description="ANK" evidence="5">
    <location>
        <begin position="176"/>
        <end position="208"/>
    </location>
</feature>
<dbReference type="InterPro" id="IPR011993">
    <property type="entry name" value="PH-like_dom_sf"/>
</dbReference>
<feature type="repeat" description="ANK" evidence="5">
    <location>
        <begin position="81"/>
        <end position="113"/>
    </location>
</feature>
<protein>
    <recommendedName>
        <fullName evidence="7">Oxysterol-binding protein</fullName>
    </recommendedName>
</protein>
<evidence type="ECO:0000256" key="8">
    <source>
        <dbReference type="SAM" id="Coils"/>
    </source>
</evidence>
<keyword evidence="2 7" id="KW-0813">Transport</keyword>
<keyword evidence="5" id="KW-0040">ANK repeat</keyword>
<evidence type="ECO:0000256" key="7">
    <source>
        <dbReference type="RuleBase" id="RU003845"/>
    </source>
</evidence>
<evidence type="ECO:0000256" key="1">
    <source>
        <dbReference type="ARBA" id="ARBA00008842"/>
    </source>
</evidence>
<dbReference type="InterPro" id="IPR000648">
    <property type="entry name" value="Oxysterol-bd"/>
</dbReference>
<evidence type="ECO:0000313" key="10">
    <source>
        <dbReference type="Ensembl" id="ENSELUP00000018488.3"/>
    </source>
</evidence>
<dbReference type="Ensembl" id="ENSELUT00000028375.3">
    <property type="protein sequence ID" value="ENSELUP00000018488.3"/>
    <property type="gene ID" value="ENSELUG00000017991.3"/>
</dbReference>
<dbReference type="GeneTree" id="ENSGT00940000155295"/>
<gene>
    <name evidence="10" type="primary">OSBPL1A</name>
</gene>
<keyword evidence="4" id="KW-0446">Lipid-binding</keyword>
<evidence type="ECO:0000256" key="4">
    <source>
        <dbReference type="ARBA" id="ARBA00023121"/>
    </source>
</evidence>
<feature type="coiled-coil region" evidence="8">
    <location>
        <begin position="425"/>
        <end position="452"/>
    </location>
</feature>
<reference evidence="10" key="2">
    <citation type="submission" date="2020-02" db="EMBL/GenBank/DDBJ databases">
        <title>Esox lucius (northern pike) genome, fEsoLuc1, primary haplotype.</title>
        <authorList>
            <person name="Myers G."/>
            <person name="Karagic N."/>
            <person name="Meyer A."/>
            <person name="Pippel M."/>
            <person name="Reichard M."/>
            <person name="Winkler S."/>
            <person name="Tracey A."/>
            <person name="Sims Y."/>
            <person name="Howe K."/>
            <person name="Rhie A."/>
            <person name="Formenti G."/>
            <person name="Durbin R."/>
            <person name="Fedrigo O."/>
            <person name="Jarvis E.D."/>
        </authorList>
    </citation>
    <scope>NUCLEOTIDE SEQUENCE [LARGE SCALE GENOMIC DNA]</scope>
</reference>
<dbReference type="Gene3D" id="3.30.70.3490">
    <property type="match status" value="1"/>
</dbReference>
<dbReference type="InterPro" id="IPR002110">
    <property type="entry name" value="Ankyrin_rpt"/>
</dbReference>
<dbReference type="GO" id="GO:0015485">
    <property type="term" value="F:cholesterol binding"/>
    <property type="evidence" value="ECO:0007669"/>
    <property type="project" value="TreeGrafter"/>
</dbReference>
<dbReference type="SUPFAM" id="SSF50729">
    <property type="entry name" value="PH domain-like"/>
    <property type="match status" value="1"/>
</dbReference>
<dbReference type="Gene3D" id="1.25.40.20">
    <property type="entry name" value="Ankyrin repeat-containing domain"/>
    <property type="match status" value="2"/>
</dbReference>
<comment type="similarity">
    <text evidence="1 6">Belongs to the OSBP family.</text>
</comment>
<dbReference type="GO" id="GO:0097038">
    <property type="term" value="C:perinuclear endoplasmic reticulum"/>
    <property type="evidence" value="ECO:0007669"/>
    <property type="project" value="TreeGrafter"/>
</dbReference>
<dbReference type="PROSITE" id="PS50297">
    <property type="entry name" value="ANK_REP_REGION"/>
    <property type="match status" value="3"/>
</dbReference>
<sequence>MDLSDPEEQLLHYAKTGSLSLIHCLLQLRIEQGLRINVNCKGKTKASAGWTPIHLASYFGHKDVVEELLKAGANVNLQDNMGDTPLHKAASTGRKEVVLLLLRYNASPTIINGTAQIPKAVTEDDEVITMLEAAERREERRQEEKLLEAAREGDVFSLSHLLSKKNPPDIHCRDLQGNTPLHCAAYRGQKQCVAKLLKCGASVSIKNKCDQTVLDLACNKDILQILRVCNEKVTLLTSSSFLGWRSHWVVIQDGTLSWYPTQADAVADVHKQGSKALINAHCRVKSWDKCFFSLQCFDHSLHHFKVSSKTEPEAMRKKWLVALGEHAAYSSCQSTQEQTVNDEEDDEYRSLANLTDSLQVAEACQRKLDTEVSIFLSMIKNEDNSKRFTIHLPISTGDLSRETCSALGRCLALFSKQQEVWSLKLEQEVEKNKLLSEAVQALTTKHQDLDQKSVFIGRRSPTLSIITQEDFYDALSAIHSHLYTDHSLLALYCSLYHSAFRNPLPGVLNLYYNFFVCLFLYHRTSLPAPMFSRNDVSIWSILKKCIGMELSKIAMPVIFNEPLSFLQRLTEYMEHTYLIHQANATPDSVERMKCVAAFAVSAVASQWERTGKPFNPLLGETYELIREDLGFRWISEQVSHHPPVSAFHAEGLQEDFLFHGSIYPKLKFWGKSVEAEPKGVITLELPKYSEAYTWTNPTCCVHNIIVGQLWIEQYGTVEVVNHKTGERCSLTFKPCGLFGKELHKVEGYILDKSKKKLCAIYGKWTECLYTVDAATFDAHKKADKKNSEEKKSNKQPSVDEEPEEMPLPDGDTVQVIPGSELIWRIAPRPDNSAKFYAFSTFAMQLNELEEGMKGVLPITDCRLRPDIKAMENGDIDLASAEKKRVEEKQRLARKNRSKSTEEWKTRNPALGPRWFHQGPNPHNKAQDWLYSSGYWDRNYTLLPDIY</sequence>
<dbReference type="FunFam" id="2.40.160.120:FF:000005">
    <property type="entry name" value="Oxysterol-binding protein"/>
    <property type="match status" value="1"/>
</dbReference>
<name>A0A3P8YQQ9_ESOLU</name>
<dbReference type="PROSITE" id="PS01013">
    <property type="entry name" value="OSBP"/>
    <property type="match status" value="1"/>
</dbReference>
<dbReference type="InterPro" id="IPR018494">
    <property type="entry name" value="Oxysterol-bd_CS"/>
</dbReference>
<reference evidence="10" key="3">
    <citation type="submission" date="2025-08" db="UniProtKB">
        <authorList>
            <consortium name="Ensembl"/>
        </authorList>
    </citation>
    <scope>IDENTIFICATION</scope>
</reference>
<feature type="region of interest" description="Disordered" evidence="9">
    <location>
        <begin position="886"/>
        <end position="917"/>
    </location>
</feature>
<dbReference type="SUPFAM" id="SSF144000">
    <property type="entry name" value="Oxysterol-binding protein-like"/>
    <property type="match status" value="1"/>
</dbReference>
<dbReference type="FunFam" id="3.30.70.3490:FF:000003">
    <property type="entry name" value="Oxysterol-binding protein"/>
    <property type="match status" value="1"/>
</dbReference>
<feature type="compositionally biased region" description="Basic and acidic residues" evidence="9">
    <location>
        <begin position="781"/>
        <end position="792"/>
    </location>
</feature>
<keyword evidence="3 7" id="KW-0445">Lipid transport</keyword>
<accession>A0A3P8YQQ9</accession>
<organism evidence="10 11">
    <name type="scientific">Esox lucius</name>
    <name type="common">Northern pike</name>
    <dbReference type="NCBI Taxonomy" id="8010"/>
    <lineage>
        <taxon>Eukaryota</taxon>
        <taxon>Metazoa</taxon>
        <taxon>Chordata</taxon>
        <taxon>Craniata</taxon>
        <taxon>Vertebrata</taxon>
        <taxon>Euteleostomi</taxon>
        <taxon>Actinopterygii</taxon>
        <taxon>Neopterygii</taxon>
        <taxon>Teleostei</taxon>
        <taxon>Protacanthopterygii</taxon>
        <taxon>Esociformes</taxon>
        <taxon>Esocidae</taxon>
        <taxon>Esox</taxon>
    </lineage>
</organism>
<dbReference type="Pfam" id="PF12796">
    <property type="entry name" value="Ank_2"/>
    <property type="match status" value="2"/>
</dbReference>
<proteinExistence type="inferred from homology"/>
<keyword evidence="11" id="KW-1185">Reference proteome</keyword>
<reference evidence="11" key="1">
    <citation type="journal article" date="2014" name="PLoS ONE">
        <title>The genome and linkage map of the northern pike (Esox lucius): conserved synteny revealed between the salmonid sister group and the Neoteleostei.</title>
        <authorList>
            <person name="Rondeau E.B."/>
            <person name="Minkley D.R."/>
            <person name="Leong J.S."/>
            <person name="Messmer A.M."/>
            <person name="Jantzen J.R."/>
            <person name="von Schalburg K.R."/>
            <person name="Lemon C."/>
            <person name="Bird N.H."/>
            <person name="Koop B.F."/>
        </authorList>
    </citation>
    <scope>NUCLEOTIDE SEQUENCE</scope>
</reference>
<evidence type="ECO:0000256" key="5">
    <source>
        <dbReference type="PROSITE-ProRule" id="PRU00023"/>
    </source>
</evidence>
<dbReference type="Proteomes" id="UP000265140">
    <property type="component" value="Chromosome 3"/>
</dbReference>
<dbReference type="Pfam" id="PF01237">
    <property type="entry name" value="Oxysterol_BP"/>
    <property type="match status" value="1"/>
</dbReference>
<evidence type="ECO:0000256" key="9">
    <source>
        <dbReference type="SAM" id="MobiDB-lite"/>
    </source>
</evidence>
<dbReference type="GO" id="GO:0005886">
    <property type="term" value="C:plasma membrane"/>
    <property type="evidence" value="ECO:0007669"/>
    <property type="project" value="TreeGrafter"/>
</dbReference>
<dbReference type="PANTHER" id="PTHR10972">
    <property type="entry name" value="OXYSTEROL-BINDING PROTEIN-RELATED"/>
    <property type="match status" value="1"/>
</dbReference>
<dbReference type="PROSITE" id="PS50088">
    <property type="entry name" value="ANK_REPEAT"/>
    <property type="match status" value="3"/>
</dbReference>
<dbReference type="GO" id="GO:0006869">
    <property type="term" value="P:lipid transport"/>
    <property type="evidence" value="ECO:0007669"/>
    <property type="project" value="UniProtKB-KW"/>
</dbReference>
<reference evidence="10" key="4">
    <citation type="submission" date="2025-09" db="UniProtKB">
        <authorList>
            <consortium name="Ensembl"/>
        </authorList>
    </citation>
    <scope>IDENTIFICATION</scope>
</reference>
<feature type="repeat" description="ANK" evidence="5">
    <location>
        <begin position="48"/>
        <end position="80"/>
    </location>
</feature>
<evidence type="ECO:0000256" key="6">
    <source>
        <dbReference type="RuleBase" id="RU003844"/>
    </source>
</evidence>
<dbReference type="SMART" id="SM00248">
    <property type="entry name" value="ANK"/>
    <property type="match status" value="3"/>
</dbReference>
<dbReference type="AlphaFoldDB" id="A0A3P8YQQ9"/>
<dbReference type="PRINTS" id="PR01415">
    <property type="entry name" value="ANKYRIN"/>
</dbReference>
<feature type="region of interest" description="Disordered" evidence="9">
    <location>
        <begin position="781"/>
        <end position="811"/>
    </location>
</feature>
<dbReference type="SUPFAM" id="SSF48403">
    <property type="entry name" value="Ankyrin repeat"/>
    <property type="match status" value="1"/>
</dbReference>
<dbReference type="Bgee" id="ENSELUG00000017991">
    <property type="expression patterns" value="Expressed in camera-type eye and 13 other cell types or tissues"/>
</dbReference>